<sequence>MASVRRAAPLVVPAVSRHTATVIFVHGLGDTGAGWADAVQQWRQRKRLDEVKFVLPTAPAIPITVNMGMRMPGWFDIKNLGPDIKSLPKTPHEEDVEGVLESRTYLHSLIQAEVSDGIPSERVILGGFSQGGAMSIFAGLTAPVKIAGIAGLSSWLPLYSVFAQYKPEGDVNKDTPILMAHGDRDPLVKYELARVSERALKDMGYGVTFKTYRGMEHSACLEELNDVEDFFVSRLAAGTK</sequence>
<dbReference type="STRING" id="1399860.A0A2C5YAE0"/>
<dbReference type="InterPro" id="IPR029058">
    <property type="entry name" value="AB_hydrolase_fold"/>
</dbReference>
<evidence type="ECO:0000256" key="7">
    <source>
        <dbReference type="ARBA" id="ARBA00022801"/>
    </source>
</evidence>
<evidence type="ECO:0000256" key="9">
    <source>
        <dbReference type="ARBA" id="ARBA00023098"/>
    </source>
</evidence>
<accession>A0A2C5YAE0</accession>
<evidence type="ECO:0000256" key="12">
    <source>
        <dbReference type="ARBA" id="ARBA00047337"/>
    </source>
</evidence>
<keyword evidence="9" id="KW-0443">Lipid metabolism</keyword>
<keyword evidence="7" id="KW-0378">Hydrolase</keyword>
<evidence type="ECO:0000256" key="2">
    <source>
        <dbReference type="ARBA" id="ARBA00006499"/>
    </source>
</evidence>
<feature type="domain" description="Phospholipase/carboxylesterase/thioesterase" evidence="13">
    <location>
        <begin position="9"/>
        <end position="230"/>
    </location>
</feature>
<organism evidence="14 15">
    <name type="scientific">Ophiocordyceps australis</name>
    <dbReference type="NCBI Taxonomy" id="1399860"/>
    <lineage>
        <taxon>Eukaryota</taxon>
        <taxon>Fungi</taxon>
        <taxon>Dikarya</taxon>
        <taxon>Ascomycota</taxon>
        <taxon>Pezizomycotina</taxon>
        <taxon>Sordariomycetes</taxon>
        <taxon>Hypocreomycetidae</taxon>
        <taxon>Hypocreales</taxon>
        <taxon>Ophiocordycipitaceae</taxon>
        <taxon>Ophiocordyceps</taxon>
    </lineage>
</organism>
<evidence type="ECO:0000313" key="14">
    <source>
        <dbReference type="EMBL" id="PHH63841.1"/>
    </source>
</evidence>
<evidence type="ECO:0000256" key="3">
    <source>
        <dbReference type="ARBA" id="ARBA00012423"/>
    </source>
</evidence>
<keyword evidence="6" id="KW-0963">Cytoplasm</keyword>
<dbReference type="PANTHER" id="PTHR10655:SF17">
    <property type="entry name" value="LYSOPHOSPHOLIPASE-LIKE PROTEIN 1"/>
    <property type="match status" value="1"/>
</dbReference>
<dbReference type="InterPro" id="IPR050565">
    <property type="entry name" value="LYPA1-2/EST-like"/>
</dbReference>
<dbReference type="Gene3D" id="3.40.50.1820">
    <property type="entry name" value="alpha/beta hydrolase"/>
    <property type="match status" value="1"/>
</dbReference>
<comment type="similarity">
    <text evidence="2">Belongs to the AB hydrolase superfamily. AB hydrolase 2 family.</text>
</comment>
<evidence type="ECO:0000256" key="8">
    <source>
        <dbReference type="ARBA" id="ARBA00022832"/>
    </source>
</evidence>
<evidence type="ECO:0000259" key="13">
    <source>
        <dbReference type="Pfam" id="PF02230"/>
    </source>
</evidence>
<evidence type="ECO:0000313" key="15">
    <source>
        <dbReference type="Proteomes" id="UP000226192"/>
    </source>
</evidence>
<dbReference type="OrthoDB" id="2418081at2759"/>
<comment type="function">
    <text evidence="10">Hydrolyzes fatty acids from S-acylated cysteine residues in proteins with a strong preference for palmitoylated G-alpha proteins over other acyl substrates. Mediates the deacylation of G-alpha proteins such as GPA1 in vivo, but has weak or no activity toward palmitoylated Ras proteins. Has weak lysophospholipase activity in vitro; however such activity may not exist in vivo.</text>
</comment>
<keyword evidence="8" id="KW-0276">Fatty acid metabolism</keyword>
<dbReference type="FunFam" id="3.40.50.1820:FF:000010">
    <property type="entry name" value="Acyl-protein thioesterase 2"/>
    <property type="match status" value="1"/>
</dbReference>
<dbReference type="EMBL" id="NJET01000041">
    <property type="protein sequence ID" value="PHH63841.1"/>
    <property type="molecule type" value="Genomic_DNA"/>
</dbReference>
<protein>
    <recommendedName>
        <fullName evidence="4">Acyl-protein thioesterase 1</fullName>
        <ecNumber evidence="3">3.1.2.22</ecNumber>
    </recommendedName>
    <alternativeName>
        <fullName evidence="11">Palmitoyl-protein hydrolase</fullName>
    </alternativeName>
</protein>
<evidence type="ECO:0000256" key="11">
    <source>
        <dbReference type="ARBA" id="ARBA00031195"/>
    </source>
</evidence>
<dbReference type="Proteomes" id="UP000226192">
    <property type="component" value="Unassembled WGS sequence"/>
</dbReference>
<dbReference type="Pfam" id="PF02230">
    <property type="entry name" value="Abhydrolase_2"/>
    <property type="match status" value="1"/>
</dbReference>
<keyword evidence="5" id="KW-0719">Serine esterase</keyword>
<gene>
    <name evidence="14" type="ORF">CDD81_5398</name>
</gene>
<evidence type="ECO:0000256" key="5">
    <source>
        <dbReference type="ARBA" id="ARBA00022487"/>
    </source>
</evidence>
<dbReference type="GO" id="GO:0005737">
    <property type="term" value="C:cytoplasm"/>
    <property type="evidence" value="ECO:0007669"/>
    <property type="project" value="UniProtKB-SubCell"/>
</dbReference>
<name>A0A2C5YAE0_9HYPO</name>
<dbReference type="PANTHER" id="PTHR10655">
    <property type="entry name" value="LYSOPHOSPHOLIPASE-RELATED"/>
    <property type="match status" value="1"/>
</dbReference>
<evidence type="ECO:0000256" key="1">
    <source>
        <dbReference type="ARBA" id="ARBA00004496"/>
    </source>
</evidence>
<dbReference type="GO" id="GO:0006631">
    <property type="term" value="P:fatty acid metabolic process"/>
    <property type="evidence" value="ECO:0007669"/>
    <property type="project" value="UniProtKB-KW"/>
</dbReference>
<dbReference type="GO" id="GO:0008474">
    <property type="term" value="F:palmitoyl-(protein) hydrolase activity"/>
    <property type="evidence" value="ECO:0007669"/>
    <property type="project" value="UniProtKB-EC"/>
</dbReference>
<dbReference type="GO" id="GO:0052689">
    <property type="term" value="F:carboxylic ester hydrolase activity"/>
    <property type="evidence" value="ECO:0007669"/>
    <property type="project" value="UniProtKB-KW"/>
</dbReference>
<evidence type="ECO:0000256" key="4">
    <source>
        <dbReference type="ARBA" id="ARBA00014923"/>
    </source>
</evidence>
<reference evidence="14 15" key="1">
    <citation type="submission" date="2017-06" db="EMBL/GenBank/DDBJ databases">
        <title>Ant-infecting Ophiocordyceps genomes reveal a high diversity of potential behavioral manipulation genes and a possible major role for enterotoxins.</title>
        <authorList>
            <person name="De Bekker C."/>
            <person name="Evans H.C."/>
            <person name="Brachmann A."/>
            <person name="Hughes D.P."/>
        </authorList>
    </citation>
    <scope>NUCLEOTIDE SEQUENCE [LARGE SCALE GENOMIC DNA]</scope>
    <source>
        <strain evidence="14 15">Map64</strain>
    </source>
</reference>
<keyword evidence="15" id="KW-1185">Reference proteome</keyword>
<comment type="subcellular location">
    <subcellularLocation>
        <location evidence="1">Cytoplasm</location>
    </subcellularLocation>
</comment>
<comment type="catalytic activity">
    <reaction evidence="12">
        <text>S-hexadecanoyl-L-cysteinyl-[protein] + H2O = L-cysteinyl-[protein] + hexadecanoate + H(+)</text>
        <dbReference type="Rhea" id="RHEA:19233"/>
        <dbReference type="Rhea" id="RHEA-COMP:10131"/>
        <dbReference type="Rhea" id="RHEA-COMP:11032"/>
        <dbReference type="ChEBI" id="CHEBI:7896"/>
        <dbReference type="ChEBI" id="CHEBI:15377"/>
        <dbReference type="ChEBI" id="CHEBI:15378"/>
        <dbReference type="ChEBI" id="CHEBI:29950"/>
        <dbReference type="ChEBI" id="CHEBI:74151"/>
        <dbReference type="EC" id="3.1.2.22"/>
    </reaction>
</comment>
<evidence type="ECO:0000256" key="10">
    <source>
        <dbReference type="ARBA" id="ARBA00029392"/>
    </source>
</evidence>
<dbReference type="SUPFAM" id="SSF53474">
    <property type="entry name" value="alpha/beta-Hydrolases"/>
    <property type="match status" value="1"/>
</dbReference>
<dbReference type="EC" id="3.1.2.22" evidence="3"/>
<dbReference type="InterPro" id="IPR003140">
    <property type="entry name" value="PLipase/COase/thioEstase"/>
</dbReference>
<evidence type="ECO:0000256" key="6">
    <source>
        <dbReference type="ARBA" id="ARBA00022490"/>
    </source>
</evidence>
<proteinExistence type="inferred from homology"/>
<comment type="caution">
    <text evidence="14">The sequence shown here is derived from an EMBL/GenBank/DDBJ whole genome shotgun (WGS) entry which is preliminary data.</text>
</comment>
<dbReference type="AlphaFoldDB" id="A0A2C5YAE0"/>